<sequence length="72" mass="8263">MKGFPQTSGQKNKKRRGNKFLQQQIVDTLSMLLGFYVSRLDHQNIYVETQIQPACIFGSVVDKTKKKSKKTT</sequence>
<evidence type="ECO:0000313" key="1">
    <source>
        <dbReference type="EMBL" id="VFU55595.1"/>
    </source>
</evidence>
<dbReference type="EMBL" id="CAADRP010001891">
    <property type="protein sequence ID" value="VFU55595.1"/>
    <property type="molecule type" value="Genomic_DNA"/>
</dbReference>
<reference evidence="1" key="1">
    <citation type="submission" date="2019-03" db="EMBL/GenBank/DDBJ databases">
        <authorList>
            <person name="Mank J."/>
            <person name="Almeida P."/>
        </authorList>
    </citation>
    <scope>NUCLEOTIDE SEQUENCE</scope>
    <source>
        <strain evidence="1">78183</strain>
    </source>
</reference>
<organism evidence="1">
    <name type="scientific">Salix viminalis</name>
    <name type="common">Common osier</name>
    <name type="synonym">Basket willow</name>
    <dbReference type="NCBI Taxonomy" id="40686"/>
    <lineage>
        <taxon>Eukaryota</taxon>
        <taxon>Viridiplantae</taxon>
        <taxon>Streptophyta</taxon>
        <taxon>Embryophyta</taxon>
        <taxon>Tracheophyta</taxon>
        <taxon>Spermatophyta</taxon>
        <taxon>Magnoliopsida</taxon>
        <taxon>eudicotyledons</taxon>
        <taxon>Gunneridae</taxon>
        <taxon>Pentapetalae</taxon>
        <taxon>rosids</taxon>
        <taxon>fabids</taxon>
        <taxon>Malpighiales</taxon>
        <taxon>Salicaceae</taxon>
        <taxon>Saliceae</taxon>
        <taxon>Salix</taxon>
    </lineage>
</organism>
<accession>A0A6N2N152</accession>
<gene>
    <name evidence="1" type="ORF">SVIM_LOCUS395111</name>
</gene>
<name>A0A6N2N152_SALVM</name>
<dbReference type="AlphaFoldDB" id="A0A6N2N152"/>
<protein>
    <submittedName>
        <fullName evidence="1">Uncharacterized protein</fullName>
    </submittedName>
</protein>
<proteinExistence type="predicted"/>